<dbReference type="Xenbase" id="XB-GENE-29082979">
    <property type="gene designation" value="LOC100496055"/>
</dbReference>
<keyword evidence="11" id="KW-1185">Reference proteome</keyword>
<dbReference type="InterPro" id="IPR001304">
    <property type="entry name" value="C-type_lectin-like"/>
</dbReference>
<dbReference type="GeneID" id="100496055"/>
<gene>
    <name evidence="10 12 13 14" type="primary">LOC100496055</name>
</gene>
<keyword evidence="6" id="KW-0175">Coiled coil</keyword>
<dbReference type="GO" id="GO:0005581">
    <property type="term" value="C:collagen trimer"/>
    <property type="evidence" value="ECO:0007669"/>
    <property type="project" value="UniProtKB-KW"/>
</dbReference>
<evidence type="ECO:0000313" key="11">
    <source>
        <dbReference type="Proteomes" id="UP000008143"/>
    </source>
</evidence>
<dbReference type="Pfam" id="PF00059">
    <property type="entry name" value="Lectin_C"/>
    <property type="match status" value="1"/>
</dbReference>
<feature type="domain" description="C-type lectin" evidence="9">
    <location>
        <begin position="170"/>
        <end position="279"/>
    </location>
</feature>
<dbReference type="OrthoDB" id="10255512at2759"/>
<dbReference type="RefSeq" id="XP_017951541.1">
    <property type="nucleotide sequence ID" value="XM_018096052.2"/>
</dbReference>
<dbReference type="GO" id="GO:0030246">
    <property type="term" value="F:carbohydrate binding"/>
    <property type="evidence" value="ECO:0007669"/>
    <property type="project" value="UniProtKB-KW"/>
</dbReference>
<dbReference type="KEGG" id="xtr:100496055"/>
<evidence type="ECO:0000259" key="9">
    <source>
        <dbReference type="PROSITE" id="PS50041"/>
    </source>
</evidence>
<evidence type="ECO:0000313" key="13">
    <source>
        <dbReference type="RefSeq" id="XP_017951542.1"/>
    </source>
</evidence>
<keyword evidence="3" id="KW-0106">Calcium</keyword>
<dbReference type="Proteomes" id="UP000008143">
    <property type="component" value="Chromosome 7"/>
</dbReference>
<keyword evidence="5" id="KW-1015">Disulfide bond</keyword>
<evidence type="ECO:0000313" key="14">
    <source>
        <dbReference type="Xenbase" id="XB-GENE-29082979"/>
    </source>
</evidence>
<dbReference type="AlphaFoldDB" id="A0A6I8RF44"/>
<sequence>MKSEMRYCLQIIAVITALLLALLSRVGSETPAMCSVVQGLPGLNGRDGRDGASGAKGDPGSQGLPGVPGTPGLRGNTGPPGKVGPKGNQGDKGENGIQGMPGLKGDRGNSGPQGVPGPKGDKGYSDSVIETLRAKVNNMEAELRHLKLNMAMQKKALVFSKGTSAAEKLYVTNGEEATYEDAKATCTKAEGQLASPMNDAENKAISILSLQYNKPVVLGIDDKQNEGTFKYLNNEKIVFSNWKPGEPNNDNGVEDCVELRTNGIWNDMNCNSKRLTVCEFV</sequence>
<feature type="signal peptide" evidence="8">
    <location>
        <begin position="1"/>
        <end position="28"/>
    </location>
</feature>
<evidence type="ECO:0000256" key="6">
    <source>
        <dbReference type="SAM" id="Coils"/>
    </source>
</evidence>
<feature type="chain" id="PRO_5044634088" evidence="8">
    <location>
        <begin position="29"/>
        <end position="281"/>
    </location>
</feature>
<feature type="coiled-coil region" evidence="6">
    <location>
        <begin position="129"/>
        <end position="156"/>
    </location>
</feature>
<evidence type="ECO:0000256" key="4">
    <source>
        <dbReference type="ARBA" id="ARBA00023119"/>
    </source>
</evidence>
<dbReference type="AGR" id="Xenbase:XB-GENE-29082979"/>
<dbReference type="Bgee" id="ENSXETG00000034456">
    <property type="expression patterns" value="Expressed in liver and 2 other cell types or tissues"/>
</dbReference>
<evidence type="ECO:0000256" key="1">
    <source>
        <dbReference type="ARBA" id="ARBA00022729"/>
    </source>
</evidence>
<keyword evidence="2" id="KW-0430">Lectin</keyword>
<dbReference type="InterPro" id="IPR051077">
    <property type="entry name" value="Ca-dependent_lectin"/>
</dbReference>
<organism evidence="10">
    <name type="scientific">Xenopus tropicalis</name>
    <name type="common">Western clawed frog</name>
    <name type="synonym">Silurana tropicalis</name>
    <dbReference type="NCBI Taxonomy" id="8364"/>
    <lineage>
        <taxon>Eukaryota</taxon>
        <taxon>Metazoa</taxon>
        <taxon>Chordata</taxon>
        <taxon>Craniata</taxon>
        <taxon>Vertebrata</taxon>
        <taxon>Euteleostomi</taxon>
        <taxon>Amphibia</taxon>
        <taxon>Batrachia</taxon>
        <taxon>Anura</taxon>
        <taxon>Pipoidea</taxon>
        <taxon>Pipidae</taxon>
        <taxon>Xenopodinae</taxon>
        <taxon>Xenopus</taxon>
        <taxon>Silurana</taxon>
    </lineage>
</organism>
<protein>
    <submittedName>
        <fullName evidence="10 12">Pulmonary surfactant-associated protein D</fullName>
    </submittedName>
</protein>
<evidence type="ECO:0000256" key="3">
    <source>
        <dbReference type="ARBA" id="ARBA00022837"/>
    </source>
</evidence>
<dbReference type="InterPro" id="IPR018378">
    <property type="entry name" value="C-type_lectin_CS"/>
</dbReference>
<evidence type="ECO:0000256" key="5">
    <source>
        <dbReference type="ARBA" id="ARBA00023157"/>
    </source>
</evidence>
<dbReference type="SUPFAM" id="SSF56436">
    <property type="entry name" value="C-type lectin-like"/>
    <property type="match status" value="1"/>
</dbReference>
<evidence type="ECO:0000256" key="2">
    <source>
        <dbReference type="ARBA" id="ARBA00022734"/>
    </source>
</evidence>
<dbReference type="Pfam" id="PF01391">
    <property type="entry name" value="Collagen"/>
    <property type="match status" value="1"/>
</dbReference>
<keyword evidence="1 8" id="KW-0732">Signal</keyword>
<name>A0A6I8RF44_XENTR</name>
<accession>A0A6I8RF44</accession>
<dbReference type="PROSITE" id="PS00615">
    <property type="entry name" value="C_TYPE_LECTIN_1"/>
    <property type="match status" value="1"/>
</dbReference>
<dbReference type="PROSITE" id="PS50041">
    <property type="entry name" value="C_TYPE_LECTIN_2"/>
    <property type="match status" value="1"/>
</dbReference>
<dbReference type="InterPro" id="IPR016187">
    <property type="entry name" value="CTDL_fold"/>
</dbReference>
<dbReference type="OMA" id="YTEVWIN"/>
<dbReference type="SMART" id="SM00034">
    <property type="entry name" value="CLECT"/>
    <property type="match status" value="1"/>
</dbReference>
<evidence type="ECO:0000256" key="8">
    <source>
        <dbReference type="SAM" id="SignalP"/>
    </source>
</evidence>
<dbReference type="RefSeq" id="XP_017951542.1">
    <property type="nucleotide sequence ID" value="XM_018096053.2"/>
</dbReference>
<proteinExistence type="predicted"/>
<dbReference type="InterPro" id="IPR008160">
    <property type="entry name" value="Collagen"/>
</dbReference>
<reference evidence="12 13" key="3">
    <citation type="submission" date="2025-04" db="UniProtKB">
        <authorList>
            <consortium name="RefSeq"/>
        </authorList>
    </citation>
    <scope>IDENTIFICATION</scope>
    <source>
        <strain evidence="12 13">Nigerian</strain>
        <tissue evidence="12 13">Liver and blood</tissue>
    </source>
</reference>
<dbReference type="PANTHER" id="PTHR24024:SF15">
    <property type="entry name" value="PULMONARY SURFACTANT-ASSOCIATED PROTEIN D"/>
    <property type="match status" value="1"/>
</dbReference>
<dbReference type="GeneTree" id="ENSGT00940000155748"/>
<dbReference type="Ensembl" id="ENSXETT00000098543">
    <property type="protein sequence ID" value="ENSXETP00000083563"/>
    <property type="gene ID" value="ENSXETG00000034456"/>
</dbReference>
<reference evidence="10" key="2">
    <citation type="submission" date="2020-05" db="UniProtKB">
        <authorList>
            <consortium name="Ensembl"/>
        </authorList>
    </citation>
    <scope>IDENTIFICATION</scope>
</reference>
<keyword evidence="4" id="KW-0176">Collagen</keyword>
<dbReference type="Gene3D" id="3.10.100.10">
    <property type="entry name" value="Mannose-Binding Protein A, subunit A"/>
    <property type="match status" value="1"/>
</dbReference>
<evidence type="ECO:0000313" key="12">
    <source>
        <dbReference type="RefSeq" id="XP_017951541.1"/>
    </source>
</evidence>
<evidence type="ECO:0000256" key="7">
    <source>
        <dbReference type="SAM" id="MobiDB-lite"/>
    </source>
</evidence>
<evidence type="ECO:0000313" key="10">
    <source>
        <dbReference type="Ensembl" id="ENSXETP00000083563"/>
    </source>
</evidence>
<reference evidence="10" key="1">
    <citation type="journal article" date="2010" name="Science">
        <title>The genome of the Western clawed frog Xenopus tropicalis.</title>
        <authorList>
            <person name="Hellsten U."/>
            <person name="Harland R.M."/>
            <person name="Gilchrist M.J."/>
            <person name="Hendrix D."/>
            <person name="Jurka J."/>
            <person name="Kapitonov V."/>
            <person name="Ovcharenko I."/>
            <person name="Putnam N.H."/>
            <person name="Shu S."/>
            <person name="Taher L."/>
            <person name="Blitz I.L."/>
            <person name="Blumberg B."/>
            <person name="Dichmann D.S."/>
            <person name="Dubchak I."/>
            <person name="Amaya E."/>
            <person name="Detter J.C."/>
            <person name="Fletcher R."/>
            <person name="Gerhard D.S."/>
            <person name="Goodstein D."/>
            <person name="Graves T."/>
            <person name="Grigoriev I.V."/>
            <person name="Grimwood J."/>
            <person name="Kawashima T."/>
            <person name="Lindquist E."/>
            <person name="Lucas S.M."/>
            <person name="Mead P.E."/>
            <person name="Mitros T."/>
            <person name="Ogino H."/>
            <person name="Ohta Y."/>
            <person name="Poliakov A.V."/>
            <person name="Pollet N."/>
            <person name="Robert J."/>
            <person name="Salamov A."/>
            <person name="Sater A.K."/>
            <person name="Schmutz J."/>
            <person name="Terry A."/>
            <person name="Vize P.D."/>
            <person name="Warren W.C."/>
            <person name="Wells D."/>
            <person name="Wills A."/>
            <person name="Wilson R.K."/>
            <person name="Zimmerman L.B."/>
            <person name="Zorn A.M."/>
            <person name="Grainger R."/>
            <person name="Grammer T."/>
            <person name="Khokha M.K."/>
            <person name="Richardson P.M."/>
            <person name="Rokhsar D.S."/>
        </authorList>
    </citation>
    <scope>NUCLEOTIDE SEQUENCE [LARGE SCALE GENOMIC DNA]</scope>
    <source>
        <strain evidence="10">Nigerian</strain>
    </source>
</reference>
<feature type="region of interest" description="Disordered" evidence="7">
    <location>
        <begin position="40"/>
        <end position="125"/>
    </location>
</feature>
<dbReference type="PANTHER" id="PTHR24024">
    <property type="entry name" value="PULMONARY SURFACTANT-ASSOCIATED PROTEIN A"/>
    <property type="match status" value="1"/>
</dbReference>
<dbReference type="InterPro" id="IPR016186">
    <property type="entry name" value="C-type_lectin-like/link_sf"/>
</dbReference>